<keyword evidence="2" id="KW-0479">Metal-binding</keyword>
<dbReference type="RefSeq" id="WP_306735977.1">
    <property type="nucleotide sequence ID" value="NZ_JANHAX010000003.1"/>
</dbReference>
<evidence type="ECO:0000313" key="7">
    <source>
        <dbReference type="Proteomes" id="UP001226762"/>
    </source>
</evidence>
<dbReference type="Gene3D" id="3.90.1590.10">
    <property type="entry name" value="glutathione-dependent formaldehyde- activating enzyme (gfa)"/>
    <property type="match status" value="1"/>
</dbReference>
<reference evidence="6" key="1">
    <citation type="submission" date="2022-07" db="EMBL/GenBank/DDBJ databases">
        <authorList>
            <person name="Otstavnykh N."/>
            <person name="Isaeva M."/>
            <person name="Bystritskaya E."/>
        </authorList>
    </citation>
    <scope>NUCLEOTIDE SEQUENCE</scope>
    <source>
        <strain evidence="6">KCTC 52189</strain>
    </source>
</reference>
<dbReference type="GO" id="GO:0046872">
    <property type="term" value="F:metal ion binding"/>
    <property type="evidence" value="ECO:0007669"/>
    <property type="project" value="UniProtKB-KW"/>
</dbReference>
<keyword evidence="7" id="KW-1185">Reference proteome</keyword>
<keyword evidence="3" id="KW-0862">Zinc</keyword>
<evidence type="ECO:0000256" key="4">
    <source>
        <dbReference type="ARBA" id="ARBA00023239"/>
    </source>
</evidence>
<dbReference type="InterPro" id="IPR006913">
    <property type="entry name" value="CENP-V/GFA"/>
</dbReference>
<proteinExistence type="inferred from homology"/>
<comment type="similarity">
    <text evidence="1">Belongs to the Gfa family.</text>
</comment>
<dbReference type="PROSITE" id="PS51891">
    <property type="entry name" value="CENP_V_GFA"/>
    <property type="match status" value="1"/>
</dbReference>
<evidence type="ECO:0000256" key="1">
    <source>
        <dbReference type="ARBA" id="ARBA00005495"/>
    </source>
</evidence>
<dbReference type="InterPro" id="IPR011057">
    <property type="entry name" value="Mss4-like_sf"/>
</dbReference>
<dbReference type="EMBL" id="JANHAX010000003">
    <property type="protein sequence ID" value="MDQ2090708.1"/>
    <property type="molecule type" value="Genomic_DNA"/>
</dbReference>
<evidence type="ECO:0000256" key="2">
    <source>
        <dbReference type="ARBA" id="ARBA00022723"/>
    </source>
</evidence>
<evidence type="ECO:0000259" key="5">
    <source>
        <dbReference type="PROSITE" id="PS51891"/>
    </source>
</evidence>
<keyword evidence="4" id="KW-0456">Lyase</keyword>
<accession>A0AAE4B451</accession>
<organism evidence="6 7">
    <name type="scientific">Marimonas arenosa</name>
    <dbReference type="NCBI Taxonomy" id="1795305"/>
    <lineage>
        <taxon>Bacteria</taxon>
        <taxon>Pseudomonadati</taxon>
        <taxon>Pseudomonadota</taxon>
        <taxon>Alphaproteobacteria</taxon>
        <taxon>Rhodobacterales</taxon>
        <taxon>Paracoccaceae</taxon>
        <taxon>Marimonas</taxon>
    </lineage>
</organism>
<feature type="domain" description="CENP-V/GFA" evidence="5">
    <location>
        <begin position="7"/>
        <end position="121"/>
    </location>
</feature>
<dbReference type="PANTHER" id="PTHR33337:SF40">
    <property type="entry name" value="CENP-V_GFA DOMAIN-CONTAINING PROTEIN-RELATED"/>
    <property type="match status" value="1"/>
</dbReference>
<sequence length="130" mass="14459">MPNSDDITGHCLCGACGFAYSGAPRFMAHCHCESCRRATASPFTSFIGVPDGQWRWTGETPVDFASSPGVIRSFYPHCGSQIAYRADRFPGEIHFYAALLDDPGHFRPMGHVHTDEMLPWLHLCDDLPRT</sequence>
<dbReference type="SUPFAM" id="SSF51316">
    <property type="entry name" value="Mss4-like"/>
    <property type="match status" value="1"/>
</dbReference>
<evidence type="ECO:0000256" key="3">
    <source>
        <dbReference type="ARBA" id="ARBA00022833"/>
    </source>
</evidence>
<dbReference type="PANTHER" id="PTHR33337">
    <property type="entry name" value="GFA DOMAIN-CONTAINING PROTEIN"/>
    <property type="match status" value="1"/>
</dbReference>
<evidence type="ECO:0000313" key="6">
    <source>
        <dbReference type="EMBL" id="MDQ2090708.1"/>
    </source>
</evidence>
<name>A0AAE4B451_9RHOB</name>
<gene>
    <name evidence="6" type="ORF">NO357_12430</name>
</gene>
<dbReference type="Proteomes" id="UP001226762">
    <property type="component" value="Unassembled WGS sequence"/>
</dbReference>
<protein>
    <submittedName>
        <fullName evidence="6">GFA family protein</fullName>
    </submittedName>
</protein>
<dbReference type="AlphaFoldDB" id="A0AAE4B451"/>
<reference evidence="6" key="2">
    <citation type="submission" date="2023-02" db="EMBL/GenBank/DDBJ databases">
        <title>'Rhodoalgimonas zhirmunskyi' gen. nov., isolated from a red alga.</title>
        <authorList>
            <person name="Nedashkovskaya O.I."/>
            <person name="Otstavnykh N.Y."/>
            <person name="Bystritskaya E.P."/>
            <person name="Balabanova L.A."/>
            <person name="Isaeva M.P."/>
        </authorList>
    </citation>
    <scope>NUCLEOTIDE SEQUENCE</scope>
    <source>
        <strain evidence="6">KCTC 52189</strain>
    </source>
</reference>
<dbReference type="Pfam" id="PF04828">
    <property type="entry name" value="GFA"/>
    <property type="match status" value="1"/>
</dbReference>
<comment type="caution">
    <text evidence="6">The sequence shown here is derived from an EMBL/GenBank/DDBJ whole genome shotgun (WGS) entry which is preliminary data.</text>
</comment>
<dbReference type="GO" id="GO:0016846">
    <property type="term" value="F:carbon-sulfur lyase activity"/>
    <property type="evidence" value="ECO:0007669"/>
    <property type="project" value="InterPro"/>
</dbReference>